<keyword evidence="4 5" id="KW-0694">RNA-binding</keyword>
<protein>
    <recommendedName>
        <fullName evidence="5">Dual-action ribosomal maturation protein DarP</fullName>
    </recommendedName>
    <alternativeName>
        <fullName evidence="5">Large ribosomal subunit assembly factor DarP</fullName>
    </alternativeName>
</protein>
<dbReference type="STRING" id="555778.Hneap_1237"/>
<sequence length="190" mass="21732">MSDRRFYAAKKTQQLEVPEDTDFGPSKTERKREAHAARDLGAELCALSDAQLAAFPLSDSLLAAIGEARNINAHGARKRHLQYIGKLMRQHDVVAIEAELNRIDPDAPQNIRLQHESERWRTRLLSDDASAVTDFITRYPQVDIQALRLLLRQVAKERAEQKPPRYFRELFRLVRDTLSQMDEQAVGNDA</sequence>
<dbReference type="PANTHER" id="PTHR38101:SF1">
    <property type="entry name" value="UPF0307 PROTEIN YJGA"/>
    <property type="match status" value="1"/>
</dbReference>
<name>D0L050_HALNC</name>
<keyword evidence="8" id="KW-1185">Reference proteome</keyword>
<dbReference type="GO" id="GO:1902626">
    <property type="term" value="P:assembly of large subunit precursor of preribosome"/>
    <property type="evidence" value="ECO:0007669"/>
    <property type="project" value="UniProtKB-UniRule"/>
</dbReference>
<evidence type="ECO:0000256" key="2">
    <source>
        <dbReference type="ARBA" id="ARBA00022517"/>
    </source>
</evidence>
<keyword evidence="1 5" id="KW-0963">Cytoplasm</keyword>
<dbReference type="OrthoDB" id="5293604at2"/>
<evidence type="ECO:0000256" key="1">
    <source>
        <dbReference type="ARBA" id="ARBA00022490"/>
    </source>
</evidence>
<dbReference type="PIRSF" id="PIRSF016183">
    <property type="entry name" value="UCP016183"/>
    <property type="match status" value="1"/>
</dbReference>
<dbReference type="GO" id="GO:0019843">
    <property type="term" value="F:rRNA binding"/>
    <property type="evidence" value="ECO:0007669"/>
    <property type="project" value="UniProtKB-UniRule"/>
</dbReference>
<keyword evidence="2 5" id="KW-0690">Ribosome biogenesis</keyword>
<dbReference type="KEGG" id="hna:Hneap_1237"/>
<dbReference type="Proteomes" id="UP000009102">
    <property type="component" value="Chromosome"/>
</dbReference>
<dbReference type="SUPFAM" id="SSF158710">
    <property type="entry name" value="PSPTO4464-like"/>
    <property type="match status" value="1"/>
</dbReference>
<dbReference type="Pfam" id="PF04751">
    <property type="entry name" value="DarP"/>
    <property type="match status" value="1"/>
</dbReference>
<dbReference type="PANTHER" id="PTHR38101">
    <property type="entry name" value="UPF0307 PROTEIN YJGA"/>
    <property type="match status" value="1"/>
</dbReference>
<comment type="subcellular location">
    <subcellularLocation>
        <location evidence="5">Cytoplasm</location>
    </subcellularLocation>
    <text evidence="5">Associates with late stage pre-50S ribosomal subunits.</text>
</comment>
<evidence type="ECO:0000313" key="8">
    <source>
        <dbReference type="Proteomes" id="UP000009102"/>
    </source>
</evidence>
<dbReference type="eggNOG" id="COG3028">
    <property type="taxonomic scope" value="Bacteria"/>
</dbReference>
<keyword evidence="3 5" id="KW-0699">rRNA-binding</keyword>
<dbReference type="InterPro" id="IPR023153">
    <property type="entry name" value="DarP_sf"/>
</dbReference>
<feature type="region of interest" description="Disordered" evidence="6">
    <location>
        <begin position="1"/>
        <end position="35"/>
    </location>
</feature>
<reference evidence="7 8" key="1">
    <citation type="submission" date="2009-10" db="EMBL/GenBank/DDBJ databases">
        <title>Complete sequence of Halothiobacillus neapolitanus c2.</title>
        <authorList>
            <consortium name="US DOE Joint Genome Institute"/>
            <person name="Lucas S."/>
            <person name="Copeland A."/>
            <person name="Lapidus A."/>
            <person name="Glavina del Rio T."/>
            <person name="Tice H."/>
            <person name="Bruce D."/>
            <person name="Goodwin L."/>
            <person name="Pitluck S."/>
            <person name="Davenport K."/>
            <person name="Brettin T."/>
            <person name="Detter J.C."/>
            <person name="Han C."/>
            <person name="Tapia R."/>
            <person name="Larimer F."/>
            <person name="Land M."/>
            <person name="Hauser L."/>
            <person name="Kyrpides N."/>
            <person name="Mikhailova N."/>
            <person name="Kerfeld C."/>
            <person name="Cannon G."/>
            <person name="Heinhort S."/>
        </authorList>
    </citation>
    <scope>NUCLEOTIDE SEQUENCE [LARGE SCALE GENOMIC DNA]</scope>
    <source>
        <strain evidence="8">ATCC 23641 / c2</strain>
    </source>
</reference>
<organism evidence="7 8">
    <name type="scientific">Halothiobacillus neapolitanus (strain ATCC 23641 / DSM 15147 / CIP 104769 / NCIMB 8539 / c2)</name>
    <name type="common">Thiobacillus neapolitanus</name>
    <dbReference type="NCBI Taxonomy" id="555778"/>
    <lineage>
        <taxon>Bacteria</taxon>
        <taxon>Pseudomonadati</taxon>
        <taxon>Pseudomonadota</taxon>
        <taxon>Gammaproteobacteria</taxon>
        <taxon>Chromatiales</taxon>
        <taxon>Halothiobacillaceae</taxon>
        <taxon>Halothiobacillus</taxon>
    </lineage>
</organism>
<dbReference type="InterPro" id="IPR006839">
    <property type="entry name" value="DarP"/>
</dbReference>
<proteinExistence type="inferred from homology"/>
<dbReference type="EMBL" id="CP001801">
    <property type="protein sequence ID" value="ACX96073.1"/>
    <property type="molecule type" value="Genomic_DNA"/>
</dbReference>
<dbReference type="CDD" id="cd16331">
    <property type="entry name" value="YjgA-like"/>
    <property type="match status" value="1"/>
</dbReference>
<evidence type="ECO:0000313" key="7">
    <source>
        <dbReference type="EMBL" id="ACX96073.1"/>
    </source>
</evidence>
<gene>
    <name evidence="5" type="primary">darP</name>
    <name evidence="7" type="ordered locus">Hneap_1237</name>
</gene>
<dbReference type="NCBIfam" id="NF003593">
    <property type="entry name" value="PRK05255.1-1"/>
    <property type="match status" value="1"/>
</dbReference>
<comment type="function">
    <text evidence="5">Member of a network of 50S ribosomal subunit biogenesis factors which assembles along the 30S-50S interface, preventing incorrect 23S rRNA structures from forming. Promotes peptidyl transferase center (PTC) maturation.</text>
</comment>
<comment type="similarity">
    <text evidence="5">Belongs to the DarP family.</text>
</comment>
<dbReference type="AlphaFoldDB" id="D0L050"/>
<evidence type="ECO:0000256" key="5">
    <source>
        <dbReference type="HAMAP-Rule" id="MF_00765"/>
    </source>
</evidence>
<accession>D0L050</accession>
<dbReference type="GO" id="GO:0005829">
    <property type="term" value="C:cytosol"/>
    <property type="evidence" value="ECO:0007669"/>
    <property type="project" value="TreeGrafter"/>
</dbReference>
<evidence type="ECO:0000256" key="6">
    <source>
        <dbReference type="SAM" id="MobiDB-lite"/>
    </source>
</evidence>
<dbReference type="HOGENOM" id="CLU_106757_3_0_6"/>
<evidence type="ECO:0000256" key="3">
    <source>
        <dbReference type="ARBA" id="ARBA00022730"/>
    </source>
</evidence>
<dbReference type="RefSeq" id="WP_012824107.1">
    <property type="nucleotide sequence ID" value="NC_013422.1"/>
</dbReference>
<dbReference type="HAMAP" id="MF_00765">
    <property type="entry name" value="DarP"/>
    <property type="match status" value="1"/>
</dbReference>
<evidence type="ECO:0000256" key="4">
    <source>
        <dbReference type="ARBA" id="ARBA00022884"/>
    </source>
</evidence>
<dbReference type="GO" id="GO:0043022">
    <property type="term" value="F:ribosome binding"/>
    <property type="evidence" value="ECO:0007669"/>
    <property type="project" value="UniProtKB-UniRule"/>
</dbReference>
<dbReference type="Gene3D" id="1.10.60.30">
    <property type="entry name" value="PSPTO4464-like domains"/>
    <property type="match status" value="2"/>
</dbReference>